<dbReference type="Gene3D" id="1.10.1060.10">
    <property type="entry name" value="Alpha-helical ferredoxin"/>
    <property type="match status" value="1"/>
</dbReference>
<dbReference type="SUPFAM" id="SSF46548">
    <property type="entry name" value="alpha-helical ferredoxin"/>
    <property type="match status" value="1"/>
</dbReference>
<dbReference type="HOGENOM" id="CLU_005304_1_0_11"/>
<dbReference type="InterPro" id="IPR036197">
    <property type="entry name" value="NarG-like_sf"/>
</dbReference>
<evidence type="ECO:0000313" key="8">
    <source>
        <dbReference type="EMBL" id="ABK53885.1"/>
    </source>
</evidence>
<dbReference type="Pfam" id="PF13187">
    <property type="entry name" value="Fer4_9"/>
    <property type="match status" value="1"/>
</dbReference>
<dbReference type="GO" id="GO:0016491">
    <property type="term" value="F:oxidoreductase activity"/>
    <property type="evidence" value="ECO:0007669"/>
    <property type="project" value="UniProtKB-KW"/>
</dbReference>
<dbReference type="AlphaFoldDB" id="A0LWS5"/>
<feature type="transmembrane region" description="Helical" evidence="6">
    <location>
        <begin position="103"/>
        <end position="127"/>
    </location>
</feature>
<dbReference type="eggNOG" id="COG1146">
    <property type="taxonomic scope" value="Bacteria"/>
</dbReference>
<keyword evidence="6" id="KW-0472">Membrane</keyword>
<keyword evidence="3" id="KW-0560">Oxidoreductase</keyword>
<dbReference type="GO" id="GO:0005886">
    <property type="term" value="C:plasma membrane"/>
    <property type="evidence" value="ECO:0007669"/>
    <property type="project" value="TreeGrafter"/>
</dbReference>
<evidence type="ECO:0000256" key="1">
    <source>
        <dbReference type="ARBA" id="ARBA00022485"/>
    </source>
</evidence>
<proteinExistence type="predicted"/>
<evidence type="ECO:0000313" key="9">
    <source>
        <dbReference type="Proteomes" id="UP000008221"/>
    </source>
</evidence>
<protein>
    <recommendedName>
        <fullName evidence="7">4Fe-4S ferredoxin-type domain-containing protein</fullName>
    </recommendedName>
</protein>
<accession>A0LWS5</accession>
<dbReference type="InterPro" id="IPR009051">
    <property type="entry name" value="Helical_ferredxn"/>
</dbReference>
<reference evidence="8 9" key="1">
    <citation type="journal article" date="2009" name="Genome Res.">
        <title>Complete genome of the cellulolytic thermophile Acidothermus cellulolyticus 11B provides insights into its ecophysiological and evolutionary adaptations.</title>
        <authorList>
            <person name="Barabote R.D."/>
            <person name="Xie G."/>
            <person name="Leu D.H."/>
            <person name="Normand P."/>
            <person name="Necsulea A."/>
            <person name="Daubin V."/>
            <person name="Medigue C."/>
            <person name="Adney W.S."/>
            <person name="Xu X.C."/>
            <person name="Lapidus A."/>
            <person name="Parales R.E."/>
            <person name="Detter C."/>
            <person name="Pujic P."/>
            <person name="Bruce D."/>
            <person name="Lavire C."/>
            <person name="Challacombe J.F."/>
            <person name="Brettin T.S."/>
            <person name="Berry A.M."/>
        </authorList>
    </citation>
    <scope>NUCLEOTIDE SEQUENCE [LARGE SCALE GENOMIC DNA]</scope>
    <source>
        <strain evidence="9">ATCC 43068 / DSM 8971 / 11B</strain>
    </source>
</reference>
<dbReference type="Proteomes" id="UP000008221">
    <property type="component" value="Chromosome"/>
</dbReference>
<evidence type="ECO:0000256" key="6">
    <source>
        <dbReference type="SAM" id="Phobius"/>
    </source>
</evidence>
<feature type="domain" description="4Fe-4S ferredoxin-type" evidence="7">
    <location>
        <begin position="338"/>
        <end position="370"/>
    </location>
</feature>
<dbReference type="PANTHER" id="PTHR43255">
    <property type="entry name" value="IRON-SULFUR-BINDING OXIDOREDUCTASE FADF-RELATED-RELATED"/>
    <property type="match status" value="1"/>
</dbReference>
<dbReference type="RefSeq" id="WP_011720948.1">
    <property type="nucleotide sequence ID" value="NC_008578.1"/>
</dbReference>
<keyword evidence="1" id="KW-0004">4Fe-4S</keyword>
<dbReference type="InParanoid" id="A0LWS5"/>
<dbReference type="GO" id="GO:0046872">
    <property type="term" value="F:metal ion binding"/>
    <property type="evidence" value="ECO:0007669"/>
    <property type="project" value="UniProtKB-KW"/>
</dbReference>
<dbReference type="InterPro" id="IPR017900">
    <property type="entry name" value="4Fe4S_Fe_S_CS"/>
</dbReference>
<keyword evidence="2" id="KW-0479">Metal-binding</keyword>
<name>A0LWS5_ACIC1</name>
<feature type="domain" description="4Fe-4S ferredoxin-type" evidence="7">
    <location>
        <begin position="281"/>
        <end position="311"/>
    </location>
</feature>
<evidence type="ECO:0000256" key="2">
    <source>
        <dbReference type="ARBA" id="ARBA00022723"/>
    </source>
</evidence>
<evidence type="ECO:0000259" key="7">
    <source>
        <dbReference type="PROSITE" id="PS51379"/>
    </source>
</evidence>
<sequence length="683" mass="75000">MRLVIGLVVTGVALVVAGWRLSWLARRVLAGGPPVERWGAGRVAAIKGFHGIAAEVFGQRRLVQWRWPGIAHAATFWGFVVLTLTIAETYGDLVDPRFGIGHWAGLGFIEDVFAVAVLAALGIFTAIRYRQTPRRLGRWSRFHRSHTGMAWAILGMIFAVIATLLVYRGAQINTGHFPYRPYQWSFASWLVAQALPAGAVNQGIETFFVLAQLVVILGFLILITYSKHLHIVTAPLNVFFARRPDGLGPLMPVVSADHIVDFENPRDDDVIGWGHIADVSRKARLDLLSCTECGRCQSQCPAWNTGKPLNPKLIITDLRDYLLTGGSDGTRPLVGPSGGGVIDPEALWACTNCGACVHECPVDIEHLDHISQLRRHQVLMESAFPAEAAGLLRNLEQRGNPWGMPDSARLQWADDLGVEVAVADPSRPLPGDVDYLWWVGCAGAFDERARRATRALAQLLTAAGVRFAVLGPAEACTGDPARRIGNEFLYQMLARQNIEVLTQLQPPAILTGCPHCFNTLGREYPQLGGTFPVIHHSQLLEQLVTSGRLRLDRDLHARVTYHDPCFLGRHNGMYDAPRRIVAGIPGVDIQEMPRCRDRSFCCGAGGARMWMEERIGKRINHERIDEALAADPDVIATACPYCRVMLGDAVNDRRPNGPRPAVRDVGELLLDALAAPIDDGPGR</sequence>
<keyword evidence="5" id="KW-0411">Iron-sulfur</keyword>
<keyword evidence="6" id="KW-0812">Transmembrane</keyword>
<keyword evidence="6" id="KW-1133">Transmembrane helix</keyword>
<dbReference type="STRING" id="351607.Acel_2113"/>
<keyword evidence="9" id="KW-1185">Reference proteome</keyword>
<feature type="transmembrane region" description="Helical" evidence="6">
    <location>
        <begin position="182"/>
        <end position="200"/>
    </location>
</feature>
<organism evidence="8 9">
    <name type="scientific">Acidothermus cellulolyticus (strain ATCC 43068 / DSM 8971 / 11B)</name>
    <dbReference type="NCBI Taxonomy" id="351607"/>
    <lineage>
        <taxon>Bacteria</taxon>
        <taxon>Bacillati</taxon>
        <taxon>Actinomycetota</taxon>
        <taxon>Actinomycetes</taxon>
        <taxon>Acidothermales</taxon>
        <taxon>Acidothermaceae</taxon>
        <taxon>Acidothermus</taxon>
    </lineage>
</organism>
<dbReference type="InterPro" id="IPR017896">
    <property type="entry name" value="4Fe4S_Fe-S-bd"/>
</dbReference>
<feature type="transmembrane region" description="Helical" evidence="6">
    <location>
        <begin position="70"/>
        <end position="91"/>
    </location>
</feature>
<dbReference type="Pfam" id="PF02754">
    <property type="entry name" value="CCG"/>
    <property type="match status" value="2"/>
</dbReference>
<dbReference type="InterPro" id="IPR004017">
    <property type="entry name" value="Cys_rich_dom"/>
</dbReference>
<gene>
    <name evidence="8" type="ordered locus">Acel_2113</name>
</gene>
<dbReference type="SUPFAM" id="SSF103501">
    <property type="entry name" value="Respiratory nitrate reductase 1 gamma chain"/>
    <property type="match status" value="1"/>
</dbReference>
<dbReference type="PROSITE" id="PS00198">
    <property type="entry name" value="4FE4S_FER_1"/>
    <property type="match status" value="1"/>
</dbReference>
<evidence type="ECO:0000256" key="5">
    <source>
        <dbReference type="ARBA" id="ARBA00023014"/>
    </source>
</evidence>
<dbReference type="PANTHER" id="PTHR43255:SF1">
    <property type="entry name" value="IRON-SULFUR-BINDING OXIDOREDUCTASE FADF-RELATED"/>
    <property type="match status" value="1"/>
</dbReference>
<keyword evidence="4" id="KW-0408">Iron</keyword>
<evidence type="ECO:0000256" key="4">
    <source>
        <dbReference type="ARBA" id="ARBA00023004"/>
    </source>
</evidence>
<dbReference type="Gene3D" id="1.20.950.20">
    <property type="entry name" value="Transmembrane di-heme cytochromes, Chain C"/>
    <property type="match status" value="1"/>
</dbReference>
<dbReference type="InterPro" id="IPR051460">
    <property type="entry name" value="HdrC_iron-sulfur_subunit"/>
</dbReference>
<dbReference type="EMBL" id="CP000481">
    <property type="protein sequence ID" value="ABK53885.1"/>
    <property type="molecule type" value="Genomic_DNA"/>
</dbReference>
<feature type="transmembrane region" description="Helical" evidence="6">
    <location>
        <begin position="148"/>
        <end position="170"/>
    </location>
</feature>
<dbReference type="eggNOG" id="COG0247">
    <property type="taxonomic scope" value="Bacteria"/>
</dbReference>
<dbReference type="PROSITE" id="PS51379">
    <property type="entry name" value="4FE4S_FER_2"/>
    <property type="match status" value="2"/>
</dbReference>
<dbReference type="GO" id="GO:0051539">
    <property type="term" value="F:4 iron, 4 sulfur cluster binding"/>
    <property type="evidence" value="ECO:0007669"/>
    <property type="project" value="UniProtKB-KW"/>
</dbReference>
<evidence type="ECO:0000256" key="3">
    <source>
        <dbReference type="ARBA" id="ARBA00023002"/>
    </source>
</evidence>
<feature type="transmembrane region" description="Helical" evidence="6">
    <location>
        <begin position="207"/>
        <end position="225"/>
    </location>
</feature>
<dbReference type="KEGG" id="ace:Acel_2113"/>